<dbReference type="InterPro" id="IPR018940">
    <property type="entry name" value="EF-1_beta_acid_region_euk"/>
</dbReference>
<feature type="compositionally biased region" description="Basic and acidic residues" evidence="16">
    <location>
        <begin position="1134"/>
        <end position="1149"/>
    </location>
</feature>
<dbReference type="GO" id="GO:0004386">
    <property type="term" value="F:helicase activity"/>
    <property type="evidence" value="ECO:0007669"/>
    <property type="project" value="UniProtKB-KW"/>
</dbReference>
<feature type="region of interest" description="Disordered" evidence="16">
    <location>
        <begin position="489"/>
        <end position="1206"/>
    </location>
</feature>
<feature type="compositionally biased region" description="Low complexity" evidence="16">
    <location>
        <begin position="860"/>
        <end position="872"/>
    </location>
</feature>
<feature type="compositionally biased region" description="Basic residues" evidence="16">
    <location>
        <begin position="1555"/>
        <end position="1564"/>
    </location>
</feature>
<feature type="compositionally biased region" description="Acidic residues" evidence="16">
    <location>
        <begin position="1381"/>
        <end position="1391"/>
    </location>
</feature>
<dbReference type="PROSITE" id="PS51192">
    <property type="entry name" value="HELICASE_ATP_BIND_1"/>
    <property type="match status" value="1"/>
</dbReference>
<comment type="caution">
    <text evidence="20">The sequence shown here is derived from an EMBL/GenBank/DDBJ whole genome shotgun (WGS) entry which is preliminary data.</text>
</comment>
<dbReference type="Pfam" id="PF00271">
    <property type="entry name" value="Helicase_C"/>
    <property type="match status" value="1"/>
</dbReference>
<dbReference type="SMART" id="SM00490">
    <property type="entry name" value="HELICc"/>
    <property type="match status" value="1"/>
</dbReference>
<feature type="compositionally biased region" description="Basic and acidic residues" evidence="16">
    <location>
        <begin position="808"/>
        <end position="854"/>
    </location>
</feature>
<evidence type="ECO:0000256" key="16">
    <source>
        <dbReference type="SAM" id="MobiDB-lite"/>
    </source>
</evidence>
<feature type="compositionally biased region" description="Basic and acidic residues" evidence="16">
    <location>
        <begin position="1072"/>
        <end position="1096"/>
    </location>
</feature>
<evidence type="ECO:0000256" key="15">
    <source>
        <dbReference type="ARBA" id="ARBA00031106"/>
    </source>
</evidence>
<evidence type="ECO:0000256" key="9">
    <source>
        <dbReference type="ARBA" id="ARBA00022806"/>
    </source>
</evidence>
<keyword evidence="14" id="KW-0539">Nucleus</keyword>
<keyword evidence="7" id="KW-0863">Zinc-finger</keyword>
<dbReference type="InterPro" id="IPR025766">
    <property type="entry name" value="ADD"/>
</dbReference>
<feature type="region of interest" description="Disordered" evidence="16">
    <location>
        <begin position="2000"/>
        <end position="2073"/>
    </location>
</feature>
<name>A0A834Y4C7_APHGI</name>
<feature type="compositionally biased region" description="Basic and acidic residues" evidence="16">
    <location>
        <begin position="1520"/>
        <end position="1531"/>
    </location>
</feature>
<feature type="compositionally biased region" description="Basic residues" evidence="16">
    <location>
        <begin position="1532"/>
        <end position="1541"/>
    </location>
</feature>
<feature type="region of interest" description="Disordered" evidence="16">
    <location>
        <begin position="216"/>
        <end position="235"/>
    </location>
</feature>
<keyword evidence="9" id="KW-0347">Helicase</keyword>
<keyword evidence="12" id="KW-0779">Telomere</keyword>
<dbReference type="InterPro" id="IPR014001">
    <property type="entry name" value="Helicase_ATP-bd"/>
</dbReference>
<dbReference type="Proteomes" id="UP000639338">
    <property type="component" value="Unassembled WGS sequence"/>
</dbReference>
<feature type="domain" description="Helicase C-terminal" evidence="18">
    <location>
        <begin position="2094"/>
        <end position="2280"/>
    </location>
</feature>
<feature type="region of interest" description="Disordered" evidence="16">
    <location>
        <begin position="147"/>
        <end position="205"/>
    </location>
</feature>
<feature type="compositionally biased region" description="Polar residues" evidence="16">
    <location>
        <begin position="1194"/>
        <end position="1206"/>
    </location>
</feature>
<feature type="region of interest" description="Disordered" evidence="16">
    <location>
        <begin position="1280"/>
        <end position="1594"/>
    </location>
</feature>
<organism evidence="20 21">
    <name type="scientific">Aphidius gifuensis</name>
    <name type="common">Parasitoid wasp</name>
    <dbReference type="NCBI Taxonomy" id="684658"/>
    <lineage>
        <taxon>Eukaryota</taxon>
        <taxon>Metazoa</taxon>
        <taxon>Ecdysozoa</taxon>
        <taxon>Arthropoda</taxon>
        <taxon>Hexapoda</taxon>
        <taxon>Insecta</taxon>
        <taxon>Pterygota</taxon>
        <taxon>Neoptera</taxon>
        <taxon>Endopterygota</taxon>
        <taxon>Hymenoptera</taxon>
        <taxon>Apocrita</taxon>
        <taxon>Ichneumonoidea</taxon>
        <taxon>Braconidae</taxon>
        <taxon>Aphidiinae</taxon>
        <taxon>Aphidius</taxon>
    </lineage>
</organism>
<feature type="compositionally biased region" description="Polar residues" evidence="16">
    <location>
        <begin position="1316"/>
        <end position="1329"/>
    </location>
</feature>
<evidence type="ECO:0000256" key="11">
    <source>
        <dbReference type="ARBA" id="ARBA00022840"/>
    </source>
</evidence>
<evidence type="ECO:0000256" key="13">
    <source>
        <dbReference type="ARBA" id="ARBA00023125"/>
    </source>
</evidence>
<feature type="compositionally biased region" description="Basic and acidic residues" evidence="16">
    <location>
        <begin position="1184"/>
        <end position="1193"/>
    </location>
</feature>
<keyword evidence="8" id="KW-0378">Hydrolase</keyword>
<evidence type="ECO:0000259" key="19">
    <source>
        <dbReference type="PROSITE" id="PS51533"/>
    </source>
</evidence>
<feature type="compositionally biased region" description="Polar residues" evidence="16">
    <location>
        <begin position="695"/>
        <end position="705"/>
    </location>
</feature>
<feature type="compositionally biased region" description="Acidic residues" evidence="16">
    <location>
        <begin position="1407"/>
        <end position="1422"/>
    </location>
</feature>
<keyword evidence="6" id="KW-0547">Nucleotide-binding</keyword>
<evidence type="ECO:0000256" key="5">
    <source>
        <dbReference type="ARBA" id="ARBA00022723"/>
    </source>
</evidence>
<dbReference type="GO" id="GO:0008270">
    <property type="term" value="F:zinc ion binding"/>
    <property type="evidence" value="ECO:0007669"/>
    <property type="project" value="UniProtKB-KW"/>
</dbReference>
<evidence type="ECO:0000313" key="20">
    <source>
        <dbReference type="EMBL" id="KAF7997855.1"/>
    </source>
</evidence>
<feature type="compositionally biased region" description="Basic residues" evidence="16">
    <location>
        <begin position="441"/>
        <end position="451"/>
    </location>
</feature>
<keyword evidence="21" id="KW-1185">Reference proteome</keyword>
<feature type="compositionally biased region" description="Basic and acidic residues" evidence="16">
    <location>
        <begin position="1363"/>
        <end position="1380"/>
    </location>
</feature>
<dbReference type="Gene3D" id="3.40.50.10810">
    <property type="entry name" value="Tandem AAA-ATPase domain"/>
    <property type="match status" value="1"/>
</dbReference>
<evidence type="ECO:0000256" key="2">
    <source>
        <dbReference type="ARBA" id="ARBA00004574"/>
    </source>
</evidence>
<evidence type="ECO:0000256" key="10">
    <source>
        <dbReference type="ARBA" id="ARBA00022833"/>
    </source>
</evidence>
<feature type="compositionally biased region" description="Basic and acidic residues" evidence="16">
    <location>
        <begin position="556"/>
        <end position="592"/>
    </location>
</feature>
<keyword evidence="11" id="KW-0067">ATP-binding</keyword>
<dbReference type="InterPro" id="IPR001650">
    <property type="entry name" value="Helicase_C-like"/>
</dbReference>
<feature type="compositionally biased region" description="Low complexity" evidence="16">
    <location>
        <begin position="1542"/>
        <end position="1554"/>
    </location>
</feature>
<dbReference type="CDD" id="cd18793">
    <property type="entry name" value="SF2_C_SNF"/>
    <property type="match status" value="1"/>
</dbReference>
<dbReference type="InterPro" id="IPR038718">
    <property type="entry name" value="SNF2-like_sf"/>
</dbReference>
<dbReference type="GO" id="GO:0016887">
    <property type="term" value="F:ATP hydrolysis activity"/>
    <property type="evidence" value="ECO:0007669"/>
    <property type="project" value="InterPro"/>
</dbReference>
<feature type="region of interest" description="Disordered" evidence="16">
    <location>
        <begin position="441"/>
        <end position="475"/>
    </location>
</feature>
<feature type="compositionally biased region" description="Basic and acidic residues" evidence="16">
    <location>
        <begin position="1280"/>
        <end position="1289"/>
    </location>
</feature>
<proteinExistence type="inferred from homology"/>
<feature type="compositionally biased region" description="Acidic residues" evidence="16">
    <location>
        <begin position="216"/>
        <end position="231"/>
    </location>
</feature>
<dbReference type="PANTHER" id="PTHR45797:SF3">
    <property type="entry name" value="TRANSCRIPTIONAL REGULATOR ATRX HOMOLOG"/>
    <property type="match status" value="1"/>
</dbReference>
<reference evidence="20 21" key="1">
    <citation type="submission" date="2020-08" db="EMBL/GenBank/DDBJ databases">
        <title>Aphidius gifuensis genome sequencing and assembly.</title>
        <authorList>
            <person name="Du Z."/>
        </authorList>
    </citation>
    <scope>NUCLEOTIDE SEQUENCE [LARGE SCALE GENOMIC DNA]</scope>
    <source>
        <strain evidence="20">YNYX2018</strain>
        <tissue evidence="20">Adults</tissue>
    </source>
</reference>
<evidence type="ECO:0000313" key="21">
    <source>
        <dbReference type="Proteomes" id="UP000639338"/>
    </source>
</evidence>
<evidence type="ECO:0000256" key="6">
    <source>
        <dbReference type="ARBA" id="ARBA00022741"/>
    </source>
</evidence>
<keyword evidence="13" id="KW-0238">DNA-binding</keyword>
<dbReference type="InterPro" id="IPR027417">
    <property type="entry name" value="P-loop_NTPase"/>
</dbReference>
<feature type="compositionally biased region" description="Acidic residues" evidence="16">
    <location>
        <begin position="923"/>
        <end position="934"/>
    </location>
</feature>
<keyword evidence="4" id="KW-0158">Chromosome</keyword>
<evidence type="ECO:0000256" key="14">
    <source>
        <dbReference type="ARBA" id="ARBA00023242"/>
    </source>
</evidence>
<feature type="compositionally biased region" description="Polar residues" evidence="16">
    <location>
        <begin position="1577"/>
        <end position="1586"/>
    </location>
</feature>
<feature type="compositionally biased region" description="Basic and acidic residues" evidence="16">
    <location>
        <begin position="662"/>
        <end position="680"/>
    </location>
</feature>
<dbReference type="PROSITE" id="PS51194">
    <property type="entry name" value="HELICASE_CTER"/>
    <property type="match status" value="1"/>
</dbReference>
<dbReference type="InterPro" id="IPR049730">
    <property type="entry name" value="SNF2/RAD54-like_C"/>
</dbReference>
<accession>A0A834Y4C7</accession>
<evidence type="ECO:0000256" key="3">
    <source>
        <dbReference type="ARBA" id="ARBA00007025"/>
    </source>
</evidence>
<evidence type="ECO:0000256" key="7">
    <source>
        <dbReference type="ARBA" id="ARBA00022771"/>
    </source>
</evidence>
<gene>
    <name evidence="20" type="ORF">HCN44_009253</name>
</gene>
<evidence type="ECO:0000256" key="12">
    <source>
        <dbReference type="ARBA" id="ARBA00022895"/>
    </source>
</evidence>
<feature type="compositionally biased region" description="Low complexity" evidence="16">
    <location>
        <begin position="2029"/>
        <end position="2040"/>
    </location>
</feature>
<dbReference type="InterPro" id="IPR000330">
    <property type="entry name" value="SNF2_N"/>
</dbReference>
<feature type="compositionally biased region" description="Acidic residues" evidence="16">
    <location>
        <begin position="1473"/>
        <end position="1482"/>
    </location>
</feature>
<feature type="compositionally biased region" description="Basic and acidic residues" evidence="16">
    <location>
        <begin position="2000"/>
        <end position="2018"/>
    </location>
</feature>
<dbReference type="SUPFAM" id="SSF52540">
    <property type="entry name" value="P-loop containing nucleoside triphosphate hydrolases"/>
    <property type="match status" value="2"/>
</dbReference>
<evidence type="ECO:0000256" key="4">
    <source>
        <dbReference type="ARBA" id="ARBA00022454"/>
    </source>
</evidence>
<feature type="compositionally biased region" description="Polar residues" evidence="16">
    <location>
        <begin position="531"/>
        <end position="555"/>
    </location>
</feature>
<evidence type="ECO:0000256" key="8">
    <source>
        <dbReference type="ARBA" id="ARBA00022801"/>
    </source>
</evidence>
<evidence type="ECO:0000259" key="18">
    <source>
        <dbReference type="PROSITE" id="PS51194"/>
    </source>
</evidence>
<dbReference type="Pfam" id="PF00176">
    <property type="entry name" value="SNF2-rel_dom"/>
    <property type="match status" value="1"/>
</dbReference>
<feature type="compositionally biased region" description="Polar residues" evidence="16">
    <location>
        <begin position="1440"/>
        <end position="1449"/>
    </location>
</feature>
<dbReference type="GO" id="GO:0003677">
    <property type="term" value="F:DNA binding"/>
    <property type="evidence" value="ECO:0007669"/>
    <property type="project" value="UniProtKB-KW"/>
</dbReference>
<feature type="domain" description="PHD-type" evidence="19">
    <location>
        <begin position="23"/>
        <end position="158"/>
    </location>
</feature>
<keyword evidence="5" id="KW-0479">Metal-binding</keyword>
<dbReference type="PROSITE" id="PS51533">
    <property type="entry name" value="ADD"/>
    <property type="match status" value="1"/>
</dbReference>
<evidence type="ECO:0000259" key="17">
    <source>
        <dbReference type="PROSITE" id="PS51192"/>
    </source>
</evidence>
<feature type="compositionally biased region" description="Polar residues" evidence="16">
    <location>
        <begin position="1026"/>
        <end position="1041"/>
    </location>
</feature>
<feature type="compositionally biased region" description="Basic and acidic residues" evidence="16">
    <location>
        <begin position="951"/>
        <end position="961"/>
    </location>
</feature>
<feature type="compositionally biased region" description="Basic and acidic residues" evidence="16">
    <location>
        <begin position="506"/>
        <end position="528"/>
    </location>
</feature>
<dbReference type="Gene3D" id="3.40.50.300">
    <property type="entry name" value="P-loop containing nucleotide triphosphate hydrolases"/>
    <property type="match status" value="1"/>
</dbReference>
<evidence type="ECO:0000256" key="1">
    <source>
        <dbReference type="ARBA" id="ARBA00004123"/>
    </source>
</evidence>
<dbReference type="SMART" id="SM01182">
    <property type="entry name" value="EF-1_beta_acid"/>
    <property type="match status" value="8"/>
</dbReference>
<sequence length="2555" mass="290445">MESLTKELRMTAEESTYRSKKFSDLRTIPTWECTCASCGNPINRETLHSHPVLGILQCQPCADQFRLLQSTADEDTIKNSCLICARSNVNQQFVCTGKNCDFSFCKKCIKRNAANTLLVVTNSDWRCFVCNTKPLWQRRGVCALMMASNSRRSQKNKSARSRNNDSDDSSEDSSSQRKNNNNKKIIKPSLVKSSSIKLSQNQNTKKKKNISVLLTTDEDDNDDDDDDTNDFEPDKIISTQQKKILPIKHKNKIKSKSSDSDSRIKITSVETIRKSQVDKSKIAASQSQKYSQSWLKPTLVPRTTSDSSSGKEFTQNKIVKEIYVPLQNLNSIKEDVSCSLNSSSSNGELSKTQVLNLRSATQKYFDDLISTSKKLTNDIETAKKLYMKKDKFKAIDASKYIIECKNIACSLIKRTEINEKKLYEQYNGWCKKSKVKNILKNSKPTKRRRTLSKHETSAAASSSSDDDDEEKEKNNKKIVKKSIEKKIDEKEPTVSECDSDQIFSDDESKKKSSSIKKNDKYNKNKKIESSGIESECSNGNNNSDIEMNLSSQKASKSNDKNKEHKFSSDNSDDDNRAKKNTNDDDKHNKSAEDMFAEDNINTSEPIFDKNKNKVTIISDDSADDDVFSSPDLKKRKSRVSTSGEAKTKKPLSRRSRNSSTDEEFKSSHTKSSKDNIKDVESLENLDDDQAKQSKKNSLSQKISDSSDMETTEAKNHKDKKTSEISDSDEAIDVQAKSKSQTIENFDLSGDEAKSQEAVSKGKKSNELPDDEEATVNDNIDNHFTSDEDEIIAKKKLEFSESSDDEEITEKKTKAIESSKSNDKDKLLNTSDADKSTDVENNKKVEKEPKNKNDDSDATEVDVATSKKVVTKSSDSEDTEPIFSATDKTKKLASKNNSDLSDSDDTEPLLKNKLTNNKPSANDNSDDDQSTDIDDTLPKLPIDSTASLDCTRIVDESPKNKETQNSSDDDDESENAMNKSKKKKSEDSVSTEYEEDDAEEPAKSKKNKSSSSEVSDNDLIKKKQLLAESSSDGGDTEPVSNNKKTKSSDTEKNAKKKLLNSDSSNDDDDNDTEVEKINDDSVKKTDSKTLKALEHSYSKRKKTLSPSSQESKNSKKPDKSSDDCSQQPDKKRRRLDLSENKNNEINDKTNKKNLSSHSSASSDNEAKKKLLNSSSSDSDNVQKNSTDKSSDDKNISNNKIVNLKNSPIQQARLNKKAFRRIINQFYKNNPKLKLKCTVRIERIPPRILRKHAKALKKSKEYVENKKLKSLVTLADLEKNRNRDREIKSSSDEETSTSTRNRKKKTKETEETLMDHLNNINNGDTMEVDNSLSDDNENEEQQNLRNAAEIGDLGDAAEMIAHNNLLRDTDSNSGEELERLDDSNAEDEEENETEQNKKTKTKKSKTNDNDDDDDDDEDGDDDDNGGGGDDGGADKSRWRRNNVLTKKFTSSDSDEQAEKAERKSSGLKSSQNHDDDNDEEDSNDDNAKIKKKRVRKQRLDSDSDANILELNSNSDSDFETTDNNKKSDNEKSNKKNKTKRKKNNNSSDSDSSSTTRNKQKAKRRRIKAAETDSDDSSIEELNNSQGTPGKSGRKNIRRVLKDTKVADDTKQAAMQEEERLKRMAERQKIYNEMYEVRLAGEKKVDNLVLDFDEESKEELLSVHENLVKKLKPHQAQGIKFMWDACFESLERAKTTKGSGAILAHCMGLGKSFQIVTLSHTLLSNCDKTGVKTVMVVCPLSTVLNWVNEFRIWLKEINGDEDEIEVYEMTKMKKNFERKYVLEKWQKTGGALIIGYEMFRNLSNGGKKVPKKIRESFYRCLVEPGPDLVVCDEGHLLKSENTAISKAMSKIRTLRRIVLTGTPLQNNLVEYHCMVQFVKPNLLGTKKEFLNRFVNPINNGQFDDSTEYDVKLMKKRAHVLHKMLEGSVQRFDYSVLTPFLPPKQEYVIFIKLTEVQVKLYQYYIENLARRHRAAGGSLFADFQSLQRVWTHPICIKLNADKDAERKRMNNDTDSEGSLKDFIDDDDDDTDDSSSSIQSTSSTENNKKKTTSRSTKSTRANPQPYEPVIDEQQQPGQSEWWSQFVEDDYFEDMRISSKLLLLFDILKESEQIGDKVLVFSQSLYSLTLIEKFLRMIDDETQKGQTSDYLDGHSGNWSLGLDYFRLDGSTSTENRSLWCKLFNRPTNTRARLFLISTRAGGLGINLTAANRVIIFDASWNPSHDVQSIFRIYRFGQKKPCYVYRLLAAGTMEEKIYNRQVTKLSLSCRVVDEQQIERHYTNNDLAQLYTYEPCDEETSLQLPKDRLLAEIFLRHKKNVRNYHEHDSLLENKAEEELDEEERKQAWREYEDEKAGRRQMGMPMMNYQEQLFMQQINAQMLSPTITQRPEFEQIRALIQKDYPNASPEQQMQITKQAMINMYNYIENQHFMGTPVLPVGRPPMQMQHQPVPLLQQQLQQPKLPNPTNTLANMLAQQEYARHHNTSAKKLSAQHKQMLYAQQHGNYRTVPNPIVQARVNPAPTVSRPTNSAEPELVELDDTEPTPAPSTSVVSTSRAKKYQEE</sequence>
<dbReference type="GO" id="GO:0005634">
    <property type="term" value="C:nucleus"/>
    <property type="evidence" value="ECO:0007669"/>
    <property type="project" value="UniProtKB-SubCell"/>
</dbReference>
<dbReference type="OrthoDB" id="9900844at2759"/>
<feature type="compositionally biased region" description="Basic and acidic residues" evidence="16">
    <location>
        <begin position="779"/>
        <end position="798"/>
    </location>
</feature>
<protein>
    <recommendedName>
        <fullName evidence="15">ATP-dependent helicase ATRX</fullName>
    </recommendedName>
</protein>
<dbReference type="GO" id="GO:0000781">
    <property type="term" value="C:chromosome, telomeric region"/>
    <property type="evidence" value="ECO:0007669"/>
    <property type="project" value="UniProtKB-SubCell"/>
</dbReference>
<feature type="region of interest" description="Disordered" evidence="16">
    <location>
        <begin position="2511"/>
        <end position="2555"/>
    </location>
</feature>
<dbReference type="InterPro" id="IPR044574">
    <property type="entry name" value="ARIP4-like"/>
</dbReference>
<feature type="compositionally biased region" description="Acidic residues" evidence="16">
    <location>
        <begin position="2019"/>
        <end position="2028"/>
    </location>
</feature>
<feature type="domain" description="Helicase ATP-binding" evidence="17">
    <location>
        <begin position="1689"/>
        <end position="1878"/>
    </location>
</feature>
<dbReference type="EMBL" id="JACMRX010000001">
    <property type="protein sequence ID" value="KAF7997855.1"/>
    <property type="molecule type" value="Genomic_DNA"/>
</dbReference>
<dbReference type="SMART" id="SM00487">
    <property type="entry name" value="DEXDc"/>
    <property type="match status" value="1"/>
</dbReference>
<feature type="compositionally biased region" description="Basic and acidic residues" evidence="16">
    <location>
        <begin position="1111"/>
        <end position="1121"/>
    </location>
</feature>
<feature type="compositionally biased region" description="Basic and acidic residues" evidence="16">
    <location>
        <begin position="711"/>
        <end position="723"/>
    </location>
</feature>
<comment type="subcellular location">
    <subcellularLocation>
        <location evidence="2">Chromosome</location>
        <location evidence="2">Telomere</location>
    </subcellularLocation>
    <subcellularLocation>
        <location evidence="1">Nucleus</location>
    </subcellularLocation>
</comment>
<dbReference type="GO" id="GO:0005524">
    <property type="term" value="F:ATP binding"/>
    <property type="evidence" value="ECO:0007669"/>
    <property type="project" value="UniProtKB-KW"/>
</dbReference>
<keyword evidence="10" id="KW-0862">Zinc</keyword>
<feature type="compositionally biased region" description="Polar residues" evidence="16">
    <location>
        <begin position="191"/>
        <end position="203"/>
    </location>
</feature>
<comment type="similarity">
    <text evidence="3">Belongs to the SNF2/RAD54 helicase family.</text>
</comment>
<dbReference type="PANTHER" id="PTHR45797">
    <property type="entry name" value="RAD54-LIKE"/>
    <property type="match status" value="1"/>
</dbReference>